<feature type="non-terminal residue" evidence="2">
    <location>
        <position position="1"/>
    </location>
</feature>
<evidence type="ECO:0000313" key="2">
    <source>
        <dbReference type="EMBL" id="PAA59397.1"/>
    </source>
</evidence>
<gene>
    <name evidence="2" type="ORF">BOX15_Mlig017122g1</name>
</gene>
<dbReference type="AlphaFoldDB" id="A0A267EES4"/>
<feature type="region of interest" description="Disordered" evidence="1">
    <location>
        <begin position="1"/>
        <end position="29"/>
    </location>
</feature>
<keyword evidence="3" id="KW-1185">Reference proteome</keyword>
<evidence type="ECO:0000256" key="1">
    <source>
        <dbReference type="SAM" id="MobiDB-lite"/>
    </source>
</evidence>
<reference evidence="2 3" key="1">
    <citation type="submission" date="2017-06" db="EMBL/GenBank/DDBJ databases">
        <title>A platform for efficient transgenesis in Macrostomum lignano, a flatworm model organism for stem cell research.</title>
        <authorList>
            <person name="Berezikov E."/>
        </authorList>
    </citation>
    <scope>NUCLEOTIDE SEQUENCE [LARGE SCALE GENOMIC DNA]</scope>
    <source>
        <strain evidence="2">DV1</strain>
        <tissue evidence="2">Whole organism</tissue>
    </source>
</reference>
<dbReference type="EMBL" id="NIVC01002267">
    <property type="protein sequence ID" value="PAA59397.1"/>
    <property type="molecule type" value="Genomic_DNA"/>
</dbReference>
<evidence type="ECO:0000313" key="3">
    <source>
        <dbReference type="Proteomes" id="UP000215902"/>
    </source>
</evidence>
<feature type="compositionally biased region" description="Low complexity" evidence="1">
    <location>
        <begin position="1"/>
        <end position="26"/>
    </location>
</feature>
<proteinExistence type="predicted"/>
<name>A0A267EES4_9PLAT</name>
<sequence length="115" mass="12873">AGQQNPVEVNNFDNNNLANNNDGNAEVPQPEVGQQQLGELIHVLRCPACTFMTLVPDTLRLHLSTGHAELGHKLRCVLYRCPVCARCLTTELCILLEHIEFFHPDRLLSLTRCKA</sequence>
<dbReference type="Proteomes" id="UP000215902">
    <property type="component" value="Unassembled WGS sequence"/>
</dbReference>
<comment type="caution">
    <text evidence="2">The sequence shown here is derived from an EMBL/GenBank/DDBJ whole genome shotgun (WGS) entry which is preliminary data.</text>
</comment>
<protein>
    <submittedName>
        <fullName evidence="2">Uncharacterized protein</fullName>
    </submittedName>
</protein>
<accession>A0A267EES4</accession>
<organism evidence="2 3">
    <name type="scientific">Macrostomum lignano</name>
    <dbReference type="NCBI Taxonomy" id="282301"/>
    <lineage>
        <taxon>Eukaryota</taxon>
        <taxon>Metazoa</taxon>
        <taxon>Spiralia</taxon>
        <taxon>Lophotrochozoa</taxon>
        <taxon>Platyhelminthes</taxon>
        <taxon>Rhabditophora</taxon>
        <taxon>Macrostomorpha</taxon>
        <taxon>Macrostomida</taxon>
        <taxon>Macrostomidae</taxon>
        <taxon>Macrostomum</taxon>
    </lineage>
</organism>